<evidence type="ECO:0000313" key="2">
    <source>
        <dbReference type="Proteomes" id="UP000223709"/>
    </source>
</evidence>
<dbReference type="RefSeq" id="WP_098922832.1">
    <property type="nucleotide sequence ID" value="NZ_CP023819.1"/>
</dbReference>
<dbReference type="Proteomes" id="UP000223709">
    <property type="component" value="Chromosome"/>
</dbReference>
<gene>
    <name evidence="1" type="ORF">CRH10_03350</name>
</gene>
<accession>A0A291T8G0</accession>
<protein>
    <submittedName>
        <fullName evidence="1">Uncharacterized protein</fullName>
    </submittedName>
</protein>
<name>A0A291T8G0_9FIRM</name>
<sequence>MWRFITEYWAGWLCALIGGAILAAIPKIKALWDAVLALLHDRIYTECYRFMELGYITRDGLRNLNYLYKTYHVMGGNGTGTELYKRACALPIHD</sequence>
<reference evidence="1 2" key="1">
    <citation type="submission" date="2017-10" db="EMBL/GenBank/DDBJ databases">
        <title>Complete Genome Sequence of Faecalibacterium prausnitzii isolated from the gut of healthy adult Indian.</title>
        <authorList>
            <person name="Bag S."/>
            <person name="Ghosh T.S."/>
            <person name="Das B."/>
        </authorList>
    </citation>
    <scope>NUCLEOTIDE SEQUENCE [LARGE SCALE GENOMIC DNA]</scope>
    <source>
        <strain evidence="1 2">Indica</strain>
    </source>
</reference>
<proteinExistence type="predicted"/>
<evidence type="ECO:0000313" key="1">
    <source>
        <dbReference type="EMBL" id="ATL89416.1"/>
    </source>
</evidence>
<dbReference type="EMBL" id="CP023819">
    <property type="protein sequence ID" value="ATL89416.1"/>
    <property type="molecule type" value="Genomic_DNA"/>
</dbReference>
<organism evidence="1 2">
    <name type="scientific">Faecalibacterium prausnitzii</name>
    <dbReference type="NCBI Taxonomy" id="853"/>
    <lineage>
        <taxon>Bacteria</taxon>
        <taxon>Bacillati</taxon>
        <taxon>Bacillota</taxon>
        <taxon>Clostridia</taxon>
        <taxon>Eubacteriales</taxon>
        <taxon>Oscillospiraceae</taxon>
        <taxon>Faecalibacterium</taxon>
    </lineage>
</organism>
<dbReference type="AlphaFoldDB" id="A0A291T8G0"/>